<keyword evidence="2" id="KW-1185">Reference proteome</keyword>
<dbReference type="RefSeq" id="WP_089819149.1">
    <property type="nucleotide sequence ID" value="NZ_FOZK01000005.1"/>
</dbReference>
<protein>
    <recommendedName>
        <fullName evidence="3">DUF1102 domain-containing protein</fullName>
    </recommendedName>
</protein>
<sequence>MERRKFVLSLGALAGGSAAVGTGAFSSVGASRDVTIDVAGDASAYLGIQPHDGPNGQYADTTSSDALALDFSGSNSNIGDGIAGGEGVNANALTTFANVFTVENQGTQDVDLTVTPLAFIETDGAPFPTSLLLVAIVPAALSITLGPGESQDYHVVALSLESDGEPDVSLQDEMQITAEEA</sequence>
<evidence type="ECO:0008006" key="3">
    <source>
        <dbReference type="Google" id="ProtNLM"/>
    </source>
</evidence>
<proteinExistence type="predicted"/>
<dbReference type="OrthoDB" id="241473at2157"/>
<name>A0A1I6M9H1_9EURY</name>
<evidence type="ECO:0000313" key="1">
    <source>
        <dbReference type="EMBL" id="SFS12287.1"/>
    </source>
</evidence>
<organism evidence="1 2">
    <name type="scientific">Halomicrobium zhouii</name>
    <dbReference type="NCBI Taxonomy" id="767519"/>
    <lineage>
        <taxon>Archaea</taxon>
        <taxon>Methanobacteriati</taxon>
        <taxon>Methanobacteriota</taxon>
        <taxon>Stenosarchaea group</taxon>
        <taxon>Halobacteria</taxon>
        <taxon>Halobacteriales</taxon>
        <taxon>Haloarculaceae</taxon>
        <taxon>Halomicrobium</taxon>
    </lineage>
</organism>
<dbReference type="EMBL" id="FOZK01000005">
    <property type="protein sequence ID" value="SFS12287.1"/>
    <property type="molecule type" value="Genomic_DNA"/>
</dbReference>
<accession>A0A1I6M9H1</accession>
<dbReference type="AlphaFoldDB" id="A0A1I6M9H1"/>
<reference evidence="1 2" key="1">
    <citation type="submission" date="2016-10" db="EMBL/GenBank/DDBJ databases">
        <authorList>
            <person name="de Groot N.N."/>
        </authorList>
    </citation>
    <scope>NUCLEOTIDE SEQUENCE [LARGE SCALE GENOMIC DNA]</scope>
    <source>
        <strain evidence="1 2">CGMCC 1.10457</strain>
    </source>
</reference>
<dbReference type="Proteomes" id="UP000199062">
    <property type="component" value="Unassembled WGS sequence"/>
</dbReference>
<dbReference type="STRING" id="767519.SAMN05216559_4061"/>
<evidence type="ECO:0000313" key="2">
    <source>
        <dbReference type="Proteomes" id="UP000199062"/>
    </source>
</evidence>
<gene>
    <name evidence="1" type="ORF">SAMN05216559_4061</name>
</gene>